<dbReference type="InterPro" id="IPR003441">
    <property type="entry name" value="NAC-dom"/>
</dbReference>
<keyword evidence="8" id="KW-1185">Reference proteome</keyword>
<evidence type="ECO:0000256" key="3">
    <source>
        <dbReference type="ARBA" id="ARBA00023163"/>
    </source>
</evidence>
<sequence length="70" mass="8232">MPGFPSIPLRKNSSSSTLRRKGKAKNFLVDLIPFLDLYCFDPWELPAIAIGEKEWFFYVPRDRKQERRSA</sequence>
<evidence type="ECO:0000259" key="6">
    <source>
        <dbReference type="PROSITE" id="PS51005"/>
    </source>
</evidence>
<evidence type="ECO:0000256" key="2">
    <source>
        <dbReference type="ARBA" id="ARBA00023125"/>
    </source>
</evidence>
<gene>
    <name evidence="7" type="ORF">HPP92_004654</name>
</gene>
<dbReference type="GO" id="GO:0006355">
    <property type="term" value="P:regulation of DNA-templated transcription"/>
    <property type="evidence" value="ECO:0007669"/>
    <property type="project" value="InterPro"/>
</dbReference>
<dbReference type="SUPFAM" id="SSF101941">
    <property type="entry name" value="NAC domain"/>
    <property type="match status" value="1"/>
</dbReference>
<accession>A0A835RFJ8</accession>
<keyword evidence="1" id="KW-0805">Transcription regulation</keyword>
<comment type="caution">
    <text evidence="7">The sequence shown here is derived from an EMBL/GenBank/DDBJ whole genome shotgun (WGS) entry which is preliminary data.</text>
</comment>
<protein>
    <recommendedName>
        <fullName evidence="6">NAC domain-containing protein</fullName>
    </recommendedName>
</protein>
<feature type="region of interest" description="Disordered" evidence="5">
    <location>
        <begin position="1"/>
        <end position="20"/>
    </location>
</feature>
<dbReference type="Gene3D" id="2.170.150.80">
    <property type="entry name" value="NAC domain"/>
    <property type="match status" value="1"/>
</dbReference>
<dbReference type="Proteomes" id="UP000636800">
    <property type="component" value="Chromosome 2"/>
</dbReference>
<dbReference type="PROSITE" id="PS51005">
    <property type="entry name" value="NAC"/>
    <property type="match status" value="1"/>
</dbReference>
<keyword evidence="3" id="KW-0804">Transcription</keyword>
<evidence type="ECO:0000313" key="8">
    <source>
        <dbReference type="Proteomes" id="UP000636800"/>
    </source>
</evidence>
<keyword evidence="4" id="KW-0539">Nucleus</keyword>
<dbReference type="EMBL" id="JADCNL010000002">
    <property type="protein sequence ID" value="KAG0491256.1"/>
    <property type="molecule type" value="Genomic_DNA"/>
</dbReference>
<dbReference type="InterPro" id="IPR036093">
    <property type="entry name" value="NAC_dom_sf"/>
</dbReference>
<evidence type="ECO:0000256" key="5">
    <source>
        <dbReference type="SAM" id="MobiDB-lite"/>
    </source>
</evidence>
<feature type="domain" description="NAC" evidence="6">
    <location>
        <begin position="1"/>
        <end position="70"/>
    </location>
</feature>
<organism evidence="7 8">
    <name type="scientific">Vanilla planifolia</name>
    <name type="common">Vanilla</name>
    <dbReference type="NCBI Taxonomy" id="51239"/>
    <lineage>
        <taxon>Eukaryota</taxon>
        <taxon>Viridiplantae</taxon>
        <taxon>Streptophyta</taxon>
        <taxon>Embryophyta</taxon>
        <taxon>Tracheophyta</taxon>
        <taxon>Spermatophyta</taxon>
        <taxon>Magnoliopsida</taxon>
        <taxon>Liliopsida</taxon>
        <taxon>Asparagales</taxon>
        <taxon>Orchidaceae</taxon>
        <taxon>Vanilloideae</taxon>
        <taxon>Vanilleae</taxon>
        <taxon>Vanilla</taxon>
    </lineage>
</organism>
<proteinExistence type="predicted"/>
<dbReference type="GO" id="GO:0003677">
    <property type="term" value="F:DNA binding"/>
    <property type="evidence" value="ECO:0007669"/>
    <property type="project" value="UniProtKB-KW"/>
</dbReference>
<evidence type="ECO:0000256" key="4">
    <source>
        <dbReference type="ARBA" id="ARBA00023242"/>
    </source>
</evidence>
<evidence type="ECO:0000256" key="1">
    <source>
        <dbReference type="ARBA" id="ARBA00023015"/>
    </source>
</evidence>
<name>A0A835RFJ8_VANPL</name>
<dbReference type="AlphaFoldDB" id="A0A835RFJ8"/>
<dbReference type="Pfam" id="PF02365">
    <property type="entry name" value="NAM"/>
    <property type="match status" value="1"/>
</dbReference>
<keyword evidence="2" id="KW-0238">DNA-binding</keyword>
<evidence type="ECO:0000313" key="7">
    <source>
        <dbReference type="EMBL" id="KAG0491256.1"/>
    </source>
</evidence>
<reference evidence="7 8" key="1">
    <citation type="journal article" date="2020" name="Nat. Food">
        <title>A phased Vanilla planifolia genome enables genetic improvement of flavour and production.</title>
        <authorList>
            <person name="Hasing T."/>
            <person name="Tang H."/>
            <person name="Brym M."/>
            <person name="Khazi F."/>
            <person name="Huang T."/>
            <person name="Chambers A.H."/>
        </authorList>
    </citation>
    <scope>NUCLEOTIDE SEQUENCE [LARGE SCALE GENOMIC DNA]</scope>
    <source>
        <tissue evidence="7">Leaf</tissue>
    </source>
</reference>